<evidence type="ECO:0000313" key="3">
    <source>
        <dbReference type="Proteomes" id="UP001376459"/>
    </source>
</evidence>
<dbReference type="InterPro" id="IPR009045">
    <property type="entry name" value="Zn_M74/Hedgehog-like"/>
</dbReference>
<reference evidence="2 3" key="1">
    <citation type="submission" date="2024-03" db="EMBL/GenBank/DDBJ databases">
        <title>Novel Streptomyces species of biotechnological and ecological value are a feature of Machair soil.</title>
        <authorList>
            <person name="Prole J.R."/>
            <person name="Goodfellow M."/>
            <person name="Allenby N."/>
            <person name="Ward A.C."/>
        </authorList>
    </citation>
    <scope>NUCLEOTIDE SEQUENCE [LARGE SCALE GENOMIC DNA]</scope>
    <source>
        <strain evidence="2 3">MS1.AVA.1</strain>
    </source>
</reference>
<dbReference type="Proteomes" id="UP001376459">
    <property type="component" value="Unassembled WGS sequence"/>
</dbReference>
<name>A0ABU8UVC8_9ACTN</name>
<proteinExistence type="predicted"/>
<sequence>MQAEVTHAGHTRGTSRVVRIGLSATGLAAGQSISRAGFVGVGAEAATGPSADGFDPSHLLTRTDDLVTSPRPVDYGTDVTNRRMQPAASRALDRLLAQFEGTPDALHVLRSFDPEGSGPFREGRALELRSSSLTGPALAARAFAAGFDHIAVPADGTTRHPVPRTASRPRWPPTTRWS</sequence>
<protein>
    <submittedName>
        <fullName evidence="2">Uncharacterized protein</fullName>
    </submittedName>
</protein>
<dbReference type="EMBL" id="JBBKAK010000001">
    <property type="protein sequence ID" value="MEJ8672870.1"/>
    <property type="molecule type" value="Genomic_DNA"/>
</dbReference>
<gene>
    <name evidence="2" type="ORF">WKI71_44450</name>
</gene>
<keyword evidence="3" id="KW-1185">Reference proteome</keyword>
<evidence type="ECO:0000256" key="1">
    <source>
        <dbReference type="SAM" id="MobiDB-lite"/>
    </source>
</evidence>
<accession>A0ABU8UVC8</accession>
<organism evidence="2 3">
    <name type="scientific">Streptomyces machairae</name>
    <dbReference type="NCBI Taxonomy" id="3134109"/>
    <lineage>
        <taxon>Bacteria</taxon>
        <taxon>Bacillati</taxon>
        <taxon>Actinomycetota</taxon>
        <taxon>Actinomycetes</taxon>
        <taxon>Kitasatosporales</taxon>
        <taxon>Streptomycetaceae</taxon>
        <taxon>Streptomyces</taxon>
    </lineage>
</organism>
<evidence type="ECO:0000313" key="2">
    <source>
        <dbReference type="EMBL" id="MEJ8672870.1"/>
    </source>
</evidence>
<dbReference type="Gene3D" id="3.30.1380.10">
    <property type="match status" value="1"/>
</dbReference>
<feature type="region of interest" description="Disordered" evidence="1">
    <location>
        <begin position="154"/>
        <end position="178"/>
    </location>
</feature>
<comment type="caution">
    <text evidence="2">The sequence shown here is derived from an EMBL/GenBank/DDBJ whole genome shotgun (WGS) entry which is preliminary data.</text>
</comment>